<proteinExistence type="inferred from homology"/>
<dbReference type="GO" id="GO:0005524">
    <property type="term" value="F:ATP binding"/>
    <property type="evidence" value="ECO:0007669"/>
    <property type="project" value="UniProtKB-KW"/>
</dbReference>
<evidence type="ECO:0000256" key="6">
    <source>
        <dbReference type="ARBA" id="ARBA00022490"/>
    </source>
</evidence>
<dbReference type="EC" id="6.3.2.17" evidence="17"/>
<dbReference type="Proteomes" id="UP001140217">
    <property type="component" value="Unassembled WGS sequence"/>
</dbReference>
<keyword evidence="8 17" id="KW-0436">Ligase</keyword>
<keyword evidence="21" id="KW-1185">Reference proteome</keyword>
<sequence length="490" mass="51560">MTRHAEMTPHAEMSPRRDYHDAVRALNALQTNHQILQQIRESGGRLNEHSIPEMRAFAEKLGHRASDFDRLRVVHVAGTKGKGSTCAFAAAILGQHPRRLRVGLFTSPHLIEVRERIQIDGAPLAADRFARYFFQVYDGLRAADPPLRRVHAGSPDMPMYFRFLTLMALHAFLAEGVDVAVLEVGVGGEYDSTNVVERPVVCGIAPLGIDHQATLGATIEEIAWHKAGIIKQGVPVFSAPQPAAAMAVVEARAAARAAPLQVVAPLAAADPAAARGLGIPGDHQRTNAALAAALCRAWAARTGLDPGGDAWIAAGLARARWPGRTQRFASPRLPRLAWLVDGAHTPESMAACARWFAAARDPPARCVLLFNAASERDAARLLDALHAAAGAAAGAAVPWAAAVFCPNAHAARADSTNHTVAVDAELRPQKAAAAHWAALAACPAAVLPSIPAAVRHIEAEAEAAAGPTCVLATGSLHLVGGVLDVAKGSL</sequence>
<evidence type="ECO:0000256" key="7">
    <source>
        <dbReference type="ARBA" id="ARBA00022563"/>
    </source>
</evidence>
<dbReference type="PIRSF" id="PIRSF038895">
    <property type="entry name" value="FPGS"/>
    <property type="match status" value="1"/>
</dbReference>
<evidence type="ECO:0000256" key="10">
    <source>
        <dbReference type="ARBA" id="ARBA00022741"/>
    </source>
</evidence>
<dbReference type="PANTHER" id="PTHR11136">
    <property type="entry name" value="FOLYLPOLYGLUTAMATE SYNTHASE-RELATED"/>
    <property type="match status" value="1"/>
</dbReference>
<name>A0A9W8HI12_9FUNG</name>
<comment type="function">
    <text evidence="17">Catalyzes conversion of folates to polyglutamate derivatives allowing concentration of folate compounds in the cell and the intracellular retention of these cofactors, which are important substrates for most of the folate-dependent enzymes that are involved in one-carbon transfer reactions involved in purine, pyrimidine and amino acid synthesis.</text>
</comment>
<keyword evidence="10 18" id="KW-0547">Nucleotide-binding</keyword>
<comment type="subcellular location">
    <subcellularLocation>
        <location evidence="3">Cytoplasm</location>
    </subcellularLocation>
    <subcellularLocation>
        <location evidence="1">Mitochondrion inner membrane</location>
    </subcellularLocation>
    <subcellularLocation>
        <location evidence="2">Mitochondrion matrix</location>
    </subcellularLocation>
</comment>
<comment type="pathway">
    <text evidence="4 17">Cofactor biosynthesis; tetrahydrofolylpolyglutamate biosynthesis.</text>
</comment>
<feature type="binding site" evidence="19">
    <location>
        <position position="183"/>
    </location>
    <ligand>
        <name>Mg(2+)</name>
        <dbReference type="ChEBI" id="CHEBI:18420"/>
        <label>1</label>
    </ligand>
</feature>
<keyword evidence="7 17" id="KW-0554">One-carbon metabolism</keyword>
<evidence type="ECO:0000256" key="9">
    <source>
        <dbReference type="ARBA" id="ARBA00022723"/>
    </source>
</evidence>
<feature type="binding site" evidence="18">
    <location>
        <position position="324"/>
    </location>
    <ligand>
        <name>ATP</name>
        <dbReference type="ChEBI" id="CHEBI:30616"/>
    </ligand>
</feature>
<keyword evidence="11" id="KW-0999">Mitochondrion inner membrane</keyword>
<dbReference type="Gene3D" id="3.40.1190.10">
    <property type="entry name" value="Mur-like, catalytic domain"/>
    <property type="match status" value="1"/>
</dbReference>
<dbReference type="EMBL" id="JANBUL010000073">
    <property type="protein sequence ID" value="KAJ2782407.1"/>
    <property type="molecule type" value="Genomic_DNA"/>
</dbReference>
<gene>
    <name evidence="20" type="primary">MET7</name>
    <name evidence="20" type="ORF">H4R18_002277</name>
</gene>
<feature type="binding site" evidence="19">
    <location>
        <position position="211"/>
    </location>
    <ligand>
        <name>Mg(2+)</name>
        <dbReference type="ChEBI" id="CHEBI:18420"/>
        <label>1</label>
    </ligand>
</feature>
<evidence type="ECO:0000256" key="5">
    <source>
        <dbReference type="ARBA" id="ARBA00008276"/>
    </source>
</evidence>
<keyword evidence="12 18" id="KW-0067">ATP-binding</keyword>
<dbReference type="AlphaFoldDB" id="A0A9W8HI12"/>
<evidence type="ECO:0000256" key="2">
    <source>
        <dbReference type="ARBA" id="ARBA00004305"/>
    </source>
</evidence>
<organism evidence="20 21">
    <name type="scientific">Coemansia javaensis</name>
    <dbReference type="NCBI Taxonomy" id="2761396"/>
    <lineage>
        <taxon>Eukaryota</taxon>
        <taxon>Fungi</taxon>
        <taxon>Fungi incertae sedis</taxon>
        <taxon>Zoopagomycota</taxon>
        <taxon>Kickxellomycotina</taxon>
        <taxon>Kickxellomycetes</taxon>
        <taxon>Kickxellales</taxon>
        <taxon>Kickxellaceae</taxon>
        <taxon>Coemansia</taxon>
    </lineage>
</organism>
<evidence type="ECO:0000313" key="21">
    <source>
        <dbReference type="Proteomes" id="UP001140217"/>
    </source>
</evidence>
<evidence type="ECO:0000256" key="17">
    <source>
        <dbReference type="PIRNR" id="PIRNR038895"/>
    </source>
</evidence>
<comment type="catalytic activity">
    <reaction evidence="16 17">
        <text>(6S)-5,6,7,8-tetrahydrofolyl-(gamma-L-Glu)(n) + L-glutamate + ATP = (6S)-5,6,7,8-tetrahydrofolyl-(gamma-L-Glu)(n+1) + ADP + phosphate + H(+)</text>
        <dbReference type="Rhea" id="RHEA:10580"/>
        <dbReference type="Rhea" id="RHEA-COMP:14738"/>
        <dbReference type="Rhea" id="RHEA-COMP:14740"/>
        <dbReference type="ChEBI" id="CHEBI:15378"/>
        <dbReference type="ChEBI" id="CHEBI:29985"/>
        <dbReference type="ChEBI" id="CHEBI:30616"/>
        <dbReference type="ChEBI" id="CHEBI:43474"/>
        <dbReference type="ChEBI" id="CHEBI:141005"/>
        <dbReference type="ChEBI" id="CHEBI:456216"/>
        <dbReference type="EC" id="6.3.2.17"/>
    </reaction>
</comment>
<keyword evidence="14" id="KW-0496">Mitochondrion</keyword>
<evidence type="ECO:0000256" key="1">
    <source>
        <dbReference type="ARBA" id="ARBA00004273"/>
    </source>
</evidence>
<evidence type="ECO:0000256" key="12">
    <source>
        <dbReference type="ARBA" id="ARBA00022840"/>
    </source>
</evidence>
<dbReference type="GO" id="GO:0005743">
    <property type="term" value="C:mitochondrial inner membrane"/>
    <property type="evidence" value="ECO:0007669"/>
    <property type="project" value="UniProtKB-SubCell"/>
</dbReference>
<reference evidence="20" key="1">
    <citation type="submission" date="2022-07" db="EMBL/GenBank/DDBJ databases">
        <title>Phylogenomic reconstructions and comparative analyses of Kickxellomycotina fungi.</title>
        <authorList>
            <person name="Reynolds N.K."/>
            <person name="Stajich J.E."/>
            <person name="Barry K."/>
            <person name="Grigoriev I.V."/>
            <person name="Crous P."/>
            <person name="Smith M.E."/>
        </authorList>
    </citation>
    <scope>NUCLEOTIDE SEQUENCE</scope>
    <source>
        <strain evidence="20">NBRC 105414</strain>
    </source>
</reference>
<evidence type="ECO:0000256" key="14">
    <source>
        <dbReference type="ARBA" id="ARBA00023128"/>
    </source>
</evidence>
<comment type="cofactor">
    <cofactor evidence="17">
        <name>a monovalent cation</name>
        <dbReference type="ChEBI" id="CHEBI:60242"/>
    </cofactor>
    <text evidence="17">A monovalent cation.</text>
</comment>
<keyword evidence="15" id="KW-0472">Membrane</keyword>
<dbReference type="GO" id="GO:0004326">
    <property type="term" value="F:tetrahydrofolylpolyglutamate synthase activity"/>
    <property type="evidence" value="ECO:0007669"/>
    <property type="project" value="UniProtKB-EC"/>
</dbReference>
<evidence type="ECO:0000256" key="18">
    <source>
        <dbReference type="PIRSR" id="PIRSR038895-1"/>
    </source>
</evidence>
<feature type="binding site" evidence="18">
    <location>
        <position position="341"/>
    </location>
    <ligand>
        <name>ATP</name>
        <dbReference type="ChEBI" id="CHEBI:30616"/>
    </ligand>
</feature>
<evidence type="ECO:0000256" key="4">
    <source>
        <dbReference type="ARBA" id="ARBA00005150"/>
    </source>
</evidence>
<evidence type="ECO:0000256" key="19">
    <source>
        <dbReference type="PIRSR" id="PIRSR038895-2"/>
    </source>
</evidence>
<dbReference type="InterPro" id="IPR023600">
    <property type="entry name" value="Folylpolyglutamate_synth_euk"/>
</dbReference>
<dbReference type="OrthoDB" id="5212574at2759"/>
<evidence type="ECO:0000256" key="11">
    <source>
        <dbReference type="ARBA" id="ARBA00022792"/>
    </source>
</evidence>
<dbReference type="PANTHER" id="PTHR11136:SF5">
    <property type="entry name" value="FOLYLPOLYGLUTAMATE SYNTHASE, MITOCHONDRIAL"/>
    <property type="match status" value="1"/>
</dbReference>
<evidence type="ECO:0000256" key="13">
    <source>
        <dbReference type="ARBA" id="ARBA00022842"/>
    </source>
</evidence>
<evidence type="ECO:0000256" key="16">
    <source>
        <dbReference type="ARBA" id="ARBA00047493"/>
    </source>
</evidence>
<dbReference type="GO" id="GO:0005759">
    <property type="term" value="C:mitochondrial matrix"/>
    <property type="evidence" value="ECO:0007669"/>
    <property type="project" value="UniProtKB-SubCell"/>
</dbReference>
<evidence type="ECO:0000256" key="15">
    <source>
        <dbReference type="ARBA" id="ARBA00023136"/>
    </source>
</evidence>
<dbReference type="PROSITE" id="PS01012">
    <property type="entry name" value="FOLYLPOLYGLU_SYNT_2"/>
    <property type="match status" value="1"/>
</dbReference>
<dbReference type="GO" id="GO:0046872">
    <property type="term" value="F:metal ion binding"/>
    <property type="evidence" value="ECO:0007669"/>
    <property type="project" value="UniProtKB-KW"/>
</dbReference>
<evidence type="ECO:0000256" key="8">
    <source>
        <dbReference type="ARBA" id="ARBA00022598"/>
    </source>
</evidence>
<comment type="caution">
    <text evidence="20">The sequence shown here is derived from an EMBL/GenBank/DDBJ whole genome shotgun (WGS) entry which is preliminary data.</text>
</comment>
<evidence type="ECO:0000256" key="3">
    <source>
        <dbReference type="ARBA" id="ARBA00004496"/>
    </source>
</evidence>
<dbReference type="InterPro" id="IPR036615">
    <property type="entry name" value="Mur_ligase_C_dom_sf"/>
</dbReference>
<dbReference type="NCBIfam" id="TIGR01499">
    <property type="entry name" value="folC"/>
    <property type="match status" value="1"/>
</dbReference>
<dbReference type="GO" id="GO:0006730">
    <property type="term" value="P:one-carbon metabolic process"/>
    <property type="evidence" value="ECO:0007669"/>
    <property type="project" value="UniProtKB-KW"/>
</dbReference>
<evidence type="ECO:0000313" key="20">
    <source>
        <dbReference type="EMBL" id="KAJ2782407.1"/>
    </source>
</evidence>
<dbReference type="InterPro" id="IPR018109">
    <property type="entry name" value="Folylpolyglutamate_synth_CS"/>
</dbReference>
<dbReference type="SUPFAM" id="SSF53623">
    <property type="entry name" value="MurD-like peptide ligases, catalytic domain"/>
    <property type="match status" value="1"/>
</dbReference>
<dbReference type="GO" id="GO:0005829">
    <property type="term" value="C:cytosol"/>
    <property type="evidence" value="ECO:0007669"/>
    <property type="project" value="TreeGrafter"/>
</dbReference>
<dbReference type="Gene3D" id="3.90.190.20">
    <property type="entry name" value="Mur ligase, C-terminal domain"/>
    <property type="match status" value="1"/>
</dbReference>
<accession>A0A9W8HI12</accession>
<keyword evidence="6" id="KW-0963">Cytoplasm</keyword>
<dbReference type="SUPFAM" id="SSF53244">
    <property type="entry name" value="MurD-like peptide ligases, peptide-binding domain"/>
    <property type="match status" value="1"/>
</dbReference>
<dbReference type="InterPro" id="IPR036565">
    <property type="entry name" value="Mur-like_cat_sf"/>
</dbReference>
<keyword evidence="13 19" id="KW-0460">Magnesium</keyword>
<protein>
    <recommendedName>
        <fullName evidence="17">Folylpolyglutamate synthase</fullName>
        <ecNumber evidence="17">6.3.2.17</ecNumber>
    </recommendedName>
    <alternativeName>
        <fullName evidence="17">Folylpoly-gamma-glutamate synthetase</fullName>
    </alternativeName>
    <alternativeName>
        <fullName evidence="17">Tetrahydrofolylpolyglutamate synthase</fullName>
    </alternativeName>
</protein>
<keyword evidence="9 19" id="KW-0479">Metal-binding</keyword>
<feature type="binding site" evidence="19">
    <location>
        <position position="107"/>
    </location>
    <ligand>
        <name>Mg(2+)</name>
        <dbReference type="ChEBI" id="CHEBI:18420"/>
        <label>1</label>
    </ligand>
</feature>
<dbReference type="InterPro" id="IPR001645">
    <property type="entry name" value="Folylpolyglutamate_synth"/>
</dbReference>
<comment type="similarity">
    <text evidence="5 17">Belongs to the folylpolyglutamate synthase family.</text>
</comment>